<protein>
    <submittedName>
        <fullName evidence="1">Uncharacterized protein</fullName>
    </submittedName>
</protein>
<sequence length="564" mass="62801">MNELKDSFKNKFISNTFVNQSLIDEYCVTDSNGVTECNIEITGIDPTSYPAHLERPTPLTENIIAFPISNGVFHAVHEQLKHYPDCSVAVHKSKSDIDVSSLSITDQSSSDTKFNCNSMSNKRTQSSLGESFKSEWVKSRNLLTKKNFAHSPSIFQELLSYPSDEVSHTEEEAVIPDPIIPDPSPVNQGTTISTTTFLSDADETLESENSPVTDVPFIDNSSASNSFESAPEHRDHPVDQIIGNLHDGVQTKSRVSNNFCIVIPAPNSPPLPIYIKATNVIFNPDIPDVHHGLGIDDFVNFLVSCRLRYAISEVPSEVFPEQVCEFYYTATFNNENNIISGTIGHGRRSVFINADLLRTALGLPIFEPFSELPTIECCRNFFDQLGYDHSKAGHKSCSGDQLSAFEQQVVCSLLLNKHVDYGAFFFDKLVQLLRANVRADHVPFPRWIALVLDKFHAEAYYLDAGTPIQCPRMSVRMYQDDPLANDIDISDRMREWIVNPYTVPSVNADTDKGAADNDKIRAKIQAEIQDGGRISSQLSHHTISVTERVHSAHGEPYAQGEQPS</sequence>
<evidence type="ECO:0000313" key="2">
    <source>
        <dbReference type="Proteomes" id="UP001177003"/>
    </source>
</evidence>
<gene>
    <name evidence="1" type="ORF">LSALG_LOCUS37006</name>
</gene>
<name>A0AA35ZU21_LACSI</name>
<organism evidence="1 2">
    <name type="scientific">Lactuca saligna</name>
    <name type="common">Willowleaf lettuce</name>
    <dbReference type="NCBI Taxonomy" id="75948"/>
    <lineage>
        <taxon>Eukaryota</taxon>
        <taxon>Viridiplantae</taxon>
        <taxon>Streptophyta</taxon>
        <taxon>Embryophyta</taxon>
        <taxon>Tracheophyta</taxon>
        <taxon>Spermatophyta</taxon>
        <taxon>Magnoliopsida</taxon>
        <taxon>eudicotyledons</taxon>
        <taxon>Gunneridae</taxon>
        <taxon>Pentapetalae</taxon>
        <taxon>asterids</taxon>
        <taxon>campanulids</taxon>
        <taxon>Asterales</taxon>
        <taxon>Asteraceae</taxon>
        <taxon>Cichorioideae</taxon>
        <taxon>Cichorieae</taxon>
        <taxon>Lactucinae</taxon>
        <taxon>Lactuca</taxon>
    </lineage>
</organism>
<dbReference type="AlphaFoldDB" id="A0AA35ZU21"/>
<keyword evidence="2" id="KW-1185">Reference proteome</keyword>
<accession>A0AA35ZU21</accession>
<proteinExistence type="predicted"/>
<dbReference type="Proteomes" id="UP001177003">
    <property type="component" value="Chromosome 8"/>
</dbReference>
<evidence type="ECO:0000313" key="1">
    <source>
        <dbReference type="EMBL" id="CAI9298231.1"/>
    </source>
</evidence>
<dbReference type="EMBL" id="OX465084">
    <property type="protein sequence ID" value="CAI9298231.1"/>
    <property type="molecule type" value="Genomic_DNA"/>
</dbReference>
<reference evidence="1" key="1">
    <citation type="submission" date="2023-04" db="EMBL/GenBank/DDBJ databases">
        <authorList>
            <person name="Vijverberg K."/>
            <person name="Xiong W."/>
            <person name="Schranz E."/>
        </authorList>
    </citation>
    <scope>NUCLEOTIDE SEQUENCE</scope>
</reference>